<evidence type="ECO:0000256" key="4">
    <source>
        <dbReference type="ARBA" id="ARBA00022741"/>
    </source>
</evidence>
<dbReference type="AlphaFoldDB" id="A0A918VMF1"/>
<dbReference type="SUPFAM" id="SSF54814">
    <property type="entry name" value="Prokaryotic type KH domain (KH-domain type II)"/>
    <property type="match status" value="1"/>
</dbReference>
<dbReference type="RefSeq" id="WP_189400129.1">
    <property type="nucleotide sequence ID" value="NZ_BMXA01000002.1"/>
</dbReference>
<feature type="region of interest" description="G5" evidence="8">
    <location>
        <begin position="157"/>
        <end position="159"/>
    </location>
</feature>
<feature type="binding site" evidence="7">
    <location>
        <begin position="14"/>
        <end position="21"/>
    </location>
    <ligand>
        <name>GTP</name>
        <dbReference type="ChEBI" id="CHEBI:37565"/>
    </ligand>
</feature>
<dbReference type="GO" id="GO:0003924">
    <property type="term" value="F:GTPase activity"/>
    <property type="evidence" value="ECO:0007669"/>
    <property type="project" value="UniProtKB-UniRule"/>
</dbReference>
<dbReference type="NCBIfam" id="TIGR00436">
    <property type="entry name" value="era"/>
    <property type="match status" value="1"/>
</dbReference>
<dbReference type="Proteomes" id="UP000614811">
    <property type="component" value="Unassembled WGS sequence"/>
</dbReference>
<dbReference type="CDD" id="cd22534">
    <property type="entry name" value="KH-II_Era"/>
    <property type="match status" value="1"/>
</dbReference>
<dbReference type="Gene3D" id="3.30.300.20">
    <property type="match status" value="1"/>
</dbReference>
<keyword evidence="5 7" id="KW-0694">RNA-binding</keyword>
<evidence type="ECO:0000259" key="10">
    <source>
        <dbReference type="PROSITE" id="PS50823"/>
    </source>
</evidence>
<comment type="subcellular location">
    <subcellularLocation>
        <location evidence="7">Cytoplasm</location>
    </subcellularLocation>
    <subcellularLocation>
        <location evidence="7">Cell membrane</location>
        <topology evidence="7">Peripheral membrane protein</topology>
    </subcellularLocation>
</comment>
<dbReference type="Pfam" id="PF07650">
    <property type="entry name" value="KH_2"/>
    <property type="match status" value="1"/>
</dbReference>
<feature type="region of interest" description="G3" evidence="8">
    <location>
        <begin position="61"/>
        <end position="64"/>
    </location>
</feature>
<evidence type="ECO:0000256" key="3">
    <source>
        <dbReference type="ARBA" id="ARBA00022517"/>
    </source>
</evidence>
<dbReference type="PRINTS" id="PR00326">
    <property type="entry name" value="GTP1OBG"/>
</dbReference>
<evidence type="ECO:0000256" key="9">
    <source>
        <dbReference type="RuleBase" id="RU003761"/>
    </source>
</evidence>
<dbReference type="InterPro" id="IPR004044">
    <property type="entry name" value="KH_dom_type_2"/>
</dbReference>
<evidence type="ECO:0000256" key="8">
    <source>
        <dbReference type="PROSITE-ProRule" id="PRU01050"/>
    </source>
</evidence>
<comment type="similarity">
    <text evidence="1 7 8 9">Belongs to the TRAFAC class TrmE-Era-EngA-EngB-Septin-like GTPase superfamily. Era GTPase family.</text>
</comment>
<dbReference type="GO" id="GO:0043024">
    <property type="term" value="F:ribosomal small subunit binding"/>
    <property type="evidence" value="ECO:0007669"/>
    <property type="project" value="TreeGrafter"/>
</dbReference>
<evidence type="ECO:0000313" key="12">
    <source>
        <dbReference type="EMBL" id="GHA09076.1"/>
    </source>
</evidence>
<dbReference type="CDD" id="cd04163">
    <property type="entry name" value="Era"/>
    <property type="match status" value="1"/>
</dbReference>
<dbReference type="FunFam" id="3.30.300.20:FF:000003">
    <property type="entry name" value="GTPase Era"/>
    <property type="match status" value="1"/>
</dbReference>
<reference evidence="12" key="1">
    <citation type="journal article" date="2014" name="Int. J. Syst. Evol. Microbiol.">
        <title>Complete genome sequence of Corynebacterium casei LMG S-19264T (=DSM 44701T), isolated from a smear-ripened cheese.</title>
        <authorList>
            <consortium name="US DOE Joint Genome Institute (JGI-PGF)"/>
            <person name="Walter F."/>
            <person name="Albersmeier A."/>
            <person name="Kalinowski J."/>
            <person name="Ruckert C."/>
        </authorList>
    </citation>
    <scope>NUCLEOTIDE SEQUENCE</scope>
    <source>
        <strain evidence="12">KCTC 12711</strain>
    </source>
</reference>
<name>A0A918VMF1_9GAMM</name>
<dbReference type="InterPro" id="IPR005225">
    <property type="entry name" value="Small_GTP-bd"/>
</dbReference>
<reference evidence="12" key="2">
    <citation type="submission" date="2020-09" db="EMBL/GenBank/DDBJ databases">
        <authorList>
            <person name="Sun Q."/>
            <person name="Kim S."/>
        </authorList>
    </citation>
    <scope>NUCLEOTIDE SEQUENCE</scope>
    <source>
        <strain evidence="12">KCTC 12711</strain>
    </source>
</reference>
<evidence type="ECO:0000259" key="11">
    <source>
        <dbReference type="PROSITE" id="PS51713"/>
    </source>
</evidence>
<dbReference type="HAMAP" id="MF_00367">
    <property type="entry name" value="GTPase_Era"/>
    <property type="match status" value="1"/>
</dbReference>
<dbReference type="GO" id="GO:0005886">
    <property type="term" value="C:plasma membrane"/>
    <property type="evidence" value="ECO:0007669"/>
    <property type="project" value="UniProtKB-SubCell"/>
</dbReference>
<dbReference type="GO" id="GO:0000028">
    <property type="term" value="P:ribosomal small subunit assembly"/>
    <property type="evidence" value="ECO:0007669"/>
    <property type="project" value="TreeGrafter"/>
</dbReference>
<feature type="region of interest" description="G4" evidence="8">
    <location>
        <begin position="127"/>
        <end position="130"/>
    </location>
</feature>
<evidence type="ECO:0000256" key="5">
    <source>
        <dbReference type="ARBA" id="ARBA00022884"/>
    </source>
</evidence>
<dbReference type="InterPro" id="IPR015946">
    <property type="entry name" value="KH_dom-like_a/b"/>
</dbReference>
<proteinExistence type="inferred from homology"/>
<feature type="domain" description="KH type-2" evidence="10">
    <location>
        <begin position="212"/>
        <end position="288"/>
    </location>
</feature>
<dbReference type="InterPro" id="IPR006073">
    <property type="entry name" value="GTP-bd"/>
</dbReference>
<comment type="function">
    <text evidence="7">An essential GTPase that binds both GDP and GTP, with rapid nucleotide exchange. Plays a role in 16S rRNA processing and 30S ribosomal subunit biogenesis and possibly also in cell cycle regulation and energy metabolism.</text>
</comment>
<dbReference type="PROSITE" id="PS51713">
    <property type="entry name" value="G_ERA"/>
    <property type="match status" value="1"/>
</dbReference>
<sequence length="306" mass="34349">MKSEYKFGYVTIIGKPNVGKSTLMNRIIGQKISITSHRPQTTRHRILGIHTDDQKQIVFVDTPGIHSVAKKSNRRTINRVINKTAITSIDGVDVVCLMIPASGWTDADRHVLTALKGYKTPVVLVINKLDKLKSVNDLLPLISQSNELYPFAAIVPISALGRGSNDNVDHLLDVLTTHLPDAPPGFDEDQITDRSYRFLVSELVREQLFRRLGDELPYATAVEVTEFQLEDKRALINCDIWVEKDSHKAMVIGKKGEALKQIGTAARLNCERLLERKVFLELFVKVRSGWSDNARDLYSLGYDEGV</sequence>
<dbReference type="NCBIfam" id="NF000908">
    <property type="entry name" value="PRK00089.1"/>
    <property type="match status" value="1"/>
</dbReference>
<evidence type="ECO:0000256" key="7">
    <source>
        <dbReference type="HAMAP-Rule" id="MF_00367"/>
    </source>
</evidence>
<gene>
    <name evidence="7 12" type="primary">era</name>
    <name evidence="12" type="ORF">GCM10008090_18770</name>
</gene>
<dbReference type="GO" id="GO:0005525">
    <property type="term" value="F:GTP binding"/>
    <property type="evidence" value="ECO:0007669"/>
    <property type="project" value="UniProtKB-UniRule"/>
</dbReference>
<dbReference type="NCBIfam" id="TIGR00231">
    <property type="entry name" value="small_GTP"/>
    <property type="match status" value="1"/>
</dbReference>
<keyword evidence="7" id="KW-0472">Membrane</keyword>
<dbReference type="SUPFAM" id="SSF52540">
    <property type="entry name" value="P-loop containing nucleoside triphosphate hydrolases"/>
    <property type="match status" value="1"/>
</dbReference>
<dbReference type="Gene3D" id="3.40.50.300">
    <property type="entry name" value="P-loop containing nucleotide triphosphate hydrolases"/>
    <property type="match status" value="1"/>
</dbReference>
<comment type="subunit">
    <text evidence="7">Monomer.</text>
</comment>
<dbReference type="InterPro" id="IPR027417">
    <property type="entry name" value="P-loop_NTPase"/>
</dbReference>
<dbReference type="PROSITE" id="PS50823">
    <property type="entry name" value="KH_TYPE_2"/>
    <property type="match status" value="1"/>
</dbReference>
<dbReference type="Pfam" id="PF01926">
    <property type="entry name" value="MMR_HSR1"/>
    <property type="match status" value="1"/>
</dbReference>
<comment type="caution">
    <text evidence="12">The sequence shown here is derived from an EMBL/GenBank/DDBJ whole genome shotgun (WGS) entry which is preliminary data.</text>
</comment>
<organism evidence="12 13">
    <name type="scientific">Arenicella chitinivorans</name>
    <dbReference type="NCBI Taxonomy" id="1329800"/>
    <lineage>
        <taxon>Bacteria</taxon>
        <taxon>Pseudomonadati</taxon>
        <taxon>Pseudomonadota</taxon>
        <taxon>Gammaproteobacteria</taxon>
        <taxon>Arenicellales</taxon>
        <taxon>Arenicellaceae</taxon>
        <taxon>Arenicella</taxon>
    </lineage>
</organism>
<keyword evidence="13" id="KW-1185">Reference proteome</keyword>
<dbReference type="InterPro" id="IPR005662">
    <property type="entry name" value="GTPase_Era-like"/>
</dbReference>
<dbReference type="PANTHER" id="PTHR42698">
    <property type="entry name" value="GTPASE ERA"/>
    <property type="match status" value="1"/>
</dbReference>
<dbReference type="GO" id="GO:0005829">
    <property type="term" value="C:cytosol"/>
    <property type="evidence" value="ECO:0007669"/>
    <property type="project" value="TreeGrafter"/>
</dbReference>
<dbReference type="InterPro" id="IPR030388">
    <property type="entry name" value="G_ERA_dom"/>
</dbReference>
<keyword evidence="7" id="KW-1003">Cell membrane</keyword>
<evidence type="ECO:0000256" key="6">
    <source>
        <dbReference type="ARBA" id="ARBA00023134"/>
    </source>
</evidence>
<keyword evidence="7" id="KW-0963">Cytoplasm</keyword>
<dbReference type="EMBL" id="BMXA01000002">
    <property type="protein sequence ID" value="GHA09076.1"/>
    <property type="molecule type" value="Genomic_DNA"/>
</dbReference>
<feature type="domain" description="Era-type G" evidence="11">
    <location>
        <begin position="6"/>
        <end position="181"/>
    </location>
</feature>
<dbReference type="InterPro" id="IPR009019">
    <property type="entry name" value="KH_sf_prok-type"/>
</dbReference>
<keyword evidence="6 7" id="KW-0342">GTP-binding</keyword>
<evidence type="ECO:0000256" key="2">
    <source>
        <dbReference type="ARBA" id="ARBA00020484"/>
    </source>
</evidence>
<feature type="region of interest" description="G2" evidence="8">
    <location>
        <begin position="40"/>
        <end position="44"/>
    </location>
</feature>
<evidence type="ECO:0000313" key="13">
    <source>
        <dbReference type="Proteomes" id="UP000614811"/>
    </source>
</evidence>
<protein>
    <recommendedName>
        <fullName evidence="2 7">GTPase Era</fullName>
    </recommendedName>
</protein>
<feature type="region of interest" description="G1" evidence="8">
    <location>
        <begin position="14"/>
        <end position="21"/>
    </location>
</feature>
<keyword evidence="3 7" id="KW-0690">Ribosome biogenesis</keyword>
<dbReference type="PANTHER" id="PTHR42698:SF1">
    <property type="entry name" value="GTPASE ERA, MITOCHONDRIAL"/>
    <property type="match status" value="1"/>
</dbReference>
<keyword evidence="4 7" id="KW-0547">Nucleotide-binding</keyword>
<feature type="binding site" evidence="7">
    <location>
        <begin position="127"/>
        <end position="130"/>
    </location>
    <ligand>
        <name>GTP</name>
        <dbReference type="ChEBI" id="CHEBI:37565"/>
    </ligand>
</feature>
<keyword evidence="7" id="KW-0699">rRNA-binding</keyword>
<accession>A0A918VMF1</accession>
<feature type="binding site" evidence="7">
    <location>
        <begin position="61"/>
        <end position="65"/>
    </location>
    <ligand>
        <name>GTP</name>
        <dbReference type="ChEBI" id="CHEBI:37565"/>
    </ligand>
</feature>
<evidence type="ECO:0000256" key="1">
    <source>
        <dbReference type="ARBA" id="ARBA00007921"/>
    </source>
</evidence>
<dbReference type="GO" id="GO:0070181">
    <property type="term" value="F:small ribosomal subunit rRNA binding"/>
    <property type="evidence" value="ECO:0007669"/>
    <property type="project" value="UniProtKB-UniRule"/>
</dbReference>